<sequence>MPKLPLSLIYLIVKLLLNSLTPLDLIVKAALELISVLDLRIEPLLRVVVATCAAAVAVAAPIASGFNDGYFVDDLKIILWSIETFDWCCNNA</sequence>
<dbReference type="EMBL" id="GG697396">
    <property type="protein sequence ID" value="EFQ35594.1"/>
    <property type="molecule type" value="Genomic_DNA"/>
</dbReference>
<keyword evidence="1" id="KW-0472">Membrane</keyword>
<keyword evidence="3" id="KW-1185">Reference proteome</keyword>
<dbReference type="Proteomes" id="UP000008782">
    <property type="component" value="Unassembled WGS sequence"/>
</dbReference>
<keyword evidence="1" id="KW-1133">Transmembrane helix</keyword>
<proteinExistence type="predicted"/>
<evidence type="ECO:0000256" key="1">
    <source>
        <dbReference type="SAM" id="Phobius"/>
    </source>
</evidence>
<name>E3QXK6_COLGM</name>
<dbReference type="GeneID" id="24416103"/>
<feature type="transmembrane region" description="Helical" evidence="1">
    <location>
        <begin position="6"/>
        <end position="31"/>
    </location>
</feature>
<reference evidence="3" key="1">
    <citation type="journal article" date="2012" name="Nat. Genet.">
        <title>Lifestyle transitions in plant pathogenic Colletotrichum fungi deciphered by genome and transcriptome analyses.</title>
        <authorList>
            <person name="O'Connell R.J."/>
            <person name="Thon M.R."/>
            <person name="Hacquard S."/>
            <person name="Amyotte S.G."/>
            <person name="Kleemann J."/>
            <person name="Torres M.F."/>
            <person name="Damm U."/>
            <person name="Buiate E.A."/>
            <person name="Epstein L."/>
            <person name="Alkan N."/>
            <person name="Altmueller J."/>
            <person name="Alvarado-Balderrama L."/>
            <person name="Bauser C.A."/>
            <person name="Becker C."/>
            <person name="Birren B.W."/>
            <person name="Chen Z."/>
            <person name="Choi J."/>
            <person name="Crouch J.A."/>
            <person name="Duvick J.P."/>
            <person name="Farman M.A."/>
            <person name="Gan P."/>
            <person name="Heiman D."/>
            <person name="Henrissat B."/>
            <person name="Howard R.J."/>
            <person name="Kabbage M."/>
            <person name="Koch C."/>
            <person name="Kracher B."/>
            <person name="Kubo Y."/>
            <person name="Law A.D."/>
            <person name="Lebrun M.-H."/>
            <person name="Lee Y.-H."/>
            <person name="Miyara I."/>
            <person name="Moore N."/>
            <person name="Neumann U."/>
            <person name="Nordstroem K."/>
            <person name="Panaccione D.G."/>
            <person name="Panstruga R."/>
            <person name="Place M."/>
            <person name="Proctor R.H."/>
            <person name="Prusky D."/>
            <person name="Rech G."/>
            <person name="Reinhardt R."/>
            <person name="Rollins J.A."/>
            <person name="Rounsley S."/>
            <person name="Schardl C.L."/>
            <person name="Schwartz D.C."/>
            <person name="Shenoy N."/>
            <person name="Shirasu K."/>
            <person name="Sikhakolli U.R."/>
            <person name="Stueber K."/>
            <person name="Sukno S.A."/>
            <person name="Sweigard J.A."/>
            <person name="Takano Y."/>
            <person name="Takahara H."/>
            <person name="Trail F."/>
            <person name="van der Does H.C."/>
            <person name="Voll L.M."/>
            <person name="Will I."/>
            <person name="Young S."/>
            <person name="Zeng Q."/>
            <person name="Zhang J."/>
            <person name="Zhou S."/>
            <person name="Dickman M.B."/>
            <person name="Schulze-Lefert P."/>
            <person name="Ver Loren van Themaat E."/>
            <person name="Ma L.-J."/>
            <person name="Vaillancourt L.J."/>
        </authorList>
    </citation>
    <scope>NUCLEOTIDE SEQUENCE [LARGE SCALE GENOMIC DNA]</scope>
    <source>
        <strain evidence="3">M1.001 / M2 / FGSC 10212</strain>
    </source>
</reference>
<dbReference type="VEuPathDB" id="FungiDB:GLRG_10738"/>
<protein>
    <submittedName>
        <fullName evidence="2">Uncharacterized protein</fullName>
    </submittedName>
</protein>
<feature type="transmembrane region" description="Helical" evidence="1">
    <location>
        <begin position="43"/>
        <end position="63"/>
    </location>
</feature>
<accession>E3QXK6</accession>
<evidence type="ECO:0000313" key="2">
    <source>
        <dbReference type="EMBL" id="EFQ35594.1"/>
    </source>
</evidence>
<organism evidence="3">
    <name type="scientific">Colletotrichum graminicola (strain M1.001 / M2 / FGSC 10212)</name>
    <name type="common">Maize anthracnose fungus</name>
    <name type="synonym">Glomerella graminicola</name>
    <dbReference type="NCBI Taxonomy" id="645133"/>
    <lineage>
        <taxon>Eukaryota</taxon>
        <taxon>Fungi</taxon>
        <taxon>Dikarya</taxon>
        <taxon>Ascomycota</taxon>
        <taxon>Pezizomycotina</taxon>
        <taxon>Sordariomycetes</taxon>
        <taxon>Hypocreomycetidae</taxon>
        <taxon>Glomerellales</taxon>
        <taxon>Glomerellaceae</taxon>
        <taxon>Colletotrichum</taxon>
        <taxon>Colletotrichum graminicola species complex</taxon>
    </lineage>
</organism>
<dbReference type="AlphaFoldDB" id="E3QXK6"/>
<dbReference type="HOGENOM" id="CLU_2413138_0_0_1"/>
<keyword evidence="1" id="KW-0812">Transmembrane</keyword>
<dbReference type="RefSeq" id="XP_008099614.1">
    <property type="nucleotide sequence ID" value="XM_008101423.1"/>
</dbReference>
<gene>
    <name evidence="2" type="ORF">GLRG_10738</name>
</gene>
<evidence type="ECO:0000313" key="3">
    <source>
        <dbReference type="Proteomes" id="UP000008782"/>
    </source>
</evidence>